<dbReference type="AlphaFoldDB" id="B2IK16"/>
<reference evidence="3" key="1">
    <citation type="submission" date="2008-03" db="EMBL/GenBank/DDBJ databases">
        <title>Complete sequence of chromosome of Beijerinckia indica subsp. indica ATCC 9039.</title>
        <authorList>
            <consortium name="US DOE Joint Genome Institute"/>
            <person name="Copeland A."/>
            <person name="Lucas S."/>
            <person name="Lapidus A."/>
            <person name="Glavina del Rio T."/>
            <person name="Dalin E."/>
            <person name="Tice H."/>
            <person name="Bruce D."/>
            <person name="Goodwin L."/>
            <person name="Pitluck S."/>
            <person name="LaButti K."/>
            <person name="Schmutz J."/>
            <person name="Larimer F."/>
            <person name="Land M."/>
            <person name="Hauser L."/>
            <person name="Kyrpides N."/>
            <person name="Mikhailova N."/>
            <person name="Dunfield P.F."/>
            <person name="Dedysh S.N."/>
            <person name="Liesack W."/>
            <person name="Saw J.H."/>
            <person name="Alam M."/>
            <person name="Chen Y."/>
            <person name="Murrell J.C."/>
            <person name="Richardson P."/>
        </authorList>
    </citation>
    <scope>NUCLEOTIDE SEQUENCE [LARGE SCALE GENOMIC DNA]</scope>
    <source>
        <strain evidence="3">ATCC 9039 / DSM 1715 / NCIMB 8712</strain>
    </source>
</reference>
<evidence type="ECO:0000313" key="2">
    <source>
        <dbReference type="EMBL" id="ACB96388.1"/>
    </source>
</evidence>
<dbReference type="Proteomes" id="UP000001695">
    <property type="component" value="Chromosome"/>
</dbReference>
<gene>
    <name evidence="2" type="ordered locus">Bind_2819</name>
</gene>
<protein>
    <submittedName>
        <fullName evidence="2">Uncharacterized protein</fullName>
    </submittedName>
</protein>
<dbReference type="HOGENOM" id="CLU_1923479_0_0_5"/>
<evidence type="ECO:0000313" key="3">
    <source>
        <dbReference type="Proteomes" id="UP000001695"/>
    </source>
</evidence>
<feature type="compositionally biased region" description="Basic residues" evidence="1">
    <location>
        <begin position="97"/>
        <end position="108"/>
    </location>
</feature>
<organism evidence="2 3">
    <name type="scientific">Beijerinckia indica subsp. indica (strain ATCC 9039 / DSM 1715 / NCIMB 8712)</name>
    <dbReference type="NCBI Taxonomy" id="395963"/>
    <lineage>
        <taxon>Bacteria</taxon>
        <taxon>Pseudomonadati</taxon>
        <taxon>Pseudomonadota</taxon>
        <taxon>Alphaproteobacteria</taxon>
        <taxon>Hyphomicrobiales</taxon>
        <taxon>Beijerinckiaceae</taxon>
        <taxon>Beijerinckia</taxon>
    </lineage>
</organism>
<feature type="compositionally biased region" description="Low complexity" evidence="1">
    <location>
        <begin position="109"/>
        <end position="122"/>
    </location>
</feature>
<keyword evidence="3" id="KW-1185">Reference proteome</keyword>
<dbReference type="KEGG" id="bid:Bind_2819"/>
<name>B2IK16_BEII9</name>
<proteinExistence type="predicted"/>
<reference evidence="2 3" key="2">
    <citation type="journal article" date="2010" name="J. Bacteriol.">
        <title>Complete genome sequence of Beijerinckia indica subsp. indica.</title>
        <authorList>
            <person name="Tamas I."/>
            <person name="Dedysh S.N."/>
            <person name="Liesack W."/>
            <person name="Stott M.B."/>
            <person name="Alam M."/>
            <person name="Murrell J.C."/>
            <person name="Dunfield P.F."/>
        </authorList>
    </citation>
    <scope>NUCLEOTIDE SEQUENCE [LARGE SCALE GENOMIC DNA]</scope>
    <source>
        <strain evidence="3">ATCC 9039 / DSM 1715 / NCIMB 8712</strain>
    </source>
</reference>
<sequence>MADPSPSGQTTKASLNKGLPPVRPSKTTPAKSTRAKPTRAAAPQPGQSAWSKISKTFGPFVSAGCEAVQDAYASIAQVLLERVENLEDRYAERKALQRKATRAARHSTRALSTSATTTVASAKSRRPSSSK</sequence>
<evidence type="ECO:0000256" key="1">
    <source>
        <dbReference type="SAM" id="MobiDB-lite"/>
    </source>
</evidence>
<dbReference type="RefSeq" id="WP_012385739.1">
    <property type="nucleotide sequence ID" value="NC_010581.1"/>
</dbReference>
<dbReference type="STRING" id="395963.Bind_2819"/>
<feature type="region of interest" description="Disordered" evidence="1">
    <location>
        <begin position="97"/>
        <end position="131"/>
    </location>
</feature>
<dbReference type="EMBL" id="CP001016">
    <property type="protein sequence ID" value="ACB96388.1"/>
    <property type="molecule type" value="Genomic_DNA"/>
</dbReference>
<accession>B2IK16</accession>
<feature type="compositionally biased region" description="Polar residues" evidence="1">
    <location>
        <begin position="1"/>
        <end position="14"/>
    </location>
</feature>
<feature type="region of interest" description="Disordered" evidence="1">
    <location>
        <begin position="1"/>
        <end position="50"/>
    </location>
</feature>